<evidence type="ECO:0000313" key="1">
    <source>
        <dbReference type="EMBL" id="EHJ57851.1"/>
    </source>
</evidence>
<gene>
    <name evidence="1" type="ORF">NSU_pLA2044</name>
</gene>
<dbReference type="AlphaFoldDB" id="G6ELH0"/>
<dbReference type="EMBL" id="AGFM01000123">
    <property type="protein sequence ID" value="EHJ57851.1"/>
    <property type="molecule type" value="Genomic_DNA"/>
</dbReference>
<proteinExistence type="predicted"/>
<keyword evidence="1" id="KW-0614">Plasmid</keyword>
<sequence length="41" mass="4583">MSYYFAKPSRLLRSAGVRGNPMLIDQAVRIASELRCTLGQI</sequence>
<comment type="caution">
    <text evidence="1">The sequence shown here is derived from an EMBL/GenBank/DDBJ whole genome shotgun (WGS) entry which is preliminary data.</text>
</comment>
<accession>G6ELH0</accession>
<organism evidence="1 2">
    <name type="scientific">Novosphingobium pentaromativorans US6-1</name>
    <dbReference type="NCBI Taxonomy" id="1088721"/>
    <lineage>
        <taxon>Bacteria</taxon>
        <taxon>Pseudomonadati</taxon>
        <taxon>Pseudomonadota</taxon>
        <taxon>Alphaproteobacteria</taxon>
        <taxon>Sphingomonadales</taxon>
        <taxon>Sphingomonadaceae</taxon>
        <taxon>Novosphingobium</taxon>
    </lineage>
</organism>
<geneLocation type="plasmid" evidence="1">
    <name>pLA2</name>
</geneLocation>
<protein>
    <submittedName>
        <fullName evidence="1">Uncharacterized protein</fullName>
    </submittedName>
</protein>
<evidence type="ECO:0000313" key="2">
    <source>
        <dbReference type="Proteomes" id="UP000004030"/>
    </source>
</evidence>
<dbReference type="RefSeq" id="WP_007016075.1">
    <property type="nucleotide sequence ID" value="NZ_AGFM01000123.1"/>
</dbReference>
<dbReference type="Proteomes" id="UP000004030">
    <property type="component" value="Unassembled WGS sequence"/>
</dbReference>
<keyword evidence="2" id="KW-1185">Reference proteome</keyword>
<name>G6ELH0_9SPHN</name>
<reference evidence="1 2" key="1">
    <citation type="journal article" date="2012" name="J. Bacteriol.">
        <title>Genome sequence of benzo(a)pyrene-degrading bacterium Novosphingobium pentaromativorans US6-1.</title>
        <authorList>
            <person name="Luo Y.R."/>
            <person name="Kang S.G."/>
            <person name="Kim S.J."/>
            <person name="Kim M.R."/>
            <person name="Li N."/>
            <person name="Lee J.H."/>
            <person name="Kwon K.K."/>
        </authorList>
    </citation>
    <scope>NUCLEOTIDE SEQUENCE [LARGE SCALE GENOMIC DNA]</scope>
    <source>
        <strain evidence="1 2">US6-1</strain>
        <plasmid evidence="1">pLA2</plasmid>
    </source>
</reference>